<name>A0ABU4LYT7_9ACTN</name>
<evidence type="ECO:0000313" key="1">
    <source>
        <dbReference type="EMBL" id="MDX3020077.1"/>
    </source>
</evidence>
<dbReference type="Proteomes" id="UP001272987">
    <property type="component" value="Unassembled WGS sequence"/>
</dbReference>
<sequence>MARKQKIAQYQVDQWEMTLEMFLEQGNFRQNGRPLSPAGIAERKQEIAMLRGLNTLRVGQIVDLDTVQPVYEDANEQEPHADMKEQARP</sequence>
<accession>A0ABU4LYT7</accession>
<evidence type="ECO:0000313" key="2">
    <source>
        <dbReference type="Proteomes" id="UP001272987"/>
    </source>
</evidence>
<dbReference type="EMBL" id="JARAWP010000011">
    <property type="protein sequence ID" value="MDX3020077.1"/>
    <property type="molecule type" value="Genomic_DNA"/>
</dbReference>
<comment type="caution">
    <text evidence="1">The sequence shown here is derived from an EMBL/GenBank/DDBJ whole genome shotgun (WGS) entry which is preliminary data.</text>
</comment>
<dbReference type="RefSeq" id="WP_319166740.1">
    <property type="nucleotide sequence ID" value="NZ_JARAWP010000011.1"/>
</dbReference>
<protein>
    <submittedName>
        <fullName evidence="1">Uncharacterized protein</fullName>
    </submittedName>
</protein>
<organism evidence="1 2">
    <name type="scientific">Streptomyces acidiscabies</name>
    <dbReference type="NCBI Taxonomy" id="42234"/>
    <lineage>
        <taxon>Bacteria</taxon>
        <taxon>Bacillati</taxon>
        <taxon>Actinomycetota</taxon>
        <taxon>Actinomycetes</taxon>
        <taxon>Kitasatosporales</taxon>
        <taxon>Streptomycetaceae</taxon>
        <taxon>Streptomyces</taxon>
    </lineage>
</organism>
<reference evidence="1 2" key="1">
    <citation type="journal article" date="2023" name="Microb. Genom.">
        <title>Mesoterricola silvestris gen. nov., sp. nov., Mesoterricola sediminis sp. nov., Geothrix oryzae sp. nov., Geothrix edaphica sp. nov., Geothrix rubra sp. nov., and Geothrix limicola sp. nov., six novel members of Acidobacteriota isolated from soils.</title>
        <authorList>
            <person name="Weisberg A.J."/>
            <person name="Pearce E."/>
            <person name="Kramer C.G."/>
            <person name="Chang J.H."/>
            <person name="Clarke C.R."/>
        </authorList>
    </citation>
    <scope>NUCLEOTIDE SEQUENCE [LARGE SCALE GENOMIC DNA]</scope>
    <source>
        <strain evidence="1 2">NB05-1H</strain>
    </source>
</reference>
<proteinExistence type="predicted"/>
<keyword evidence="2" id="KW-1185">Reference proteome</keyword>
<gene>
    <name evidence="1" type="ORF">PV666_19620</name>
</gene>